<evidence type="ECO:0000313" key="2">
    <source>
        <dbReference type="EnsemblFungi" id="EJT81909"/>
    </source>
</evidence>
<organism evidence="1">
    <name type="scientific">Gaeumannomyces tritici (strain R3-111a-1)</name>
    <name type="common">Wheat and barley take-all root rot fungus</name>
    <name type="synonym">Gaeumannomyces graminis var. tritici</name>
    <dbReference type="NCBI Taxonomy" id="644352"/>
    <lineage>
        <taxon>Eukaryota</taxon>
        <taxon>Fungi</taxon>
        <taxon>Dikarya</taxon>
        <taxon>Ascomycota</taxon>
        <taxon>Pezizomycotina</taxon>
        <taxon>Sordariomycetes</taxon>
        <taxon>Sordariomycetidae</taxon>
        <taxon>Magnaporthales</taxon>
        <taxon>Magnaporthaceae</taxon>
        <taxon>Gaeumannomyces</taxon>
    </lineage>
</organism>
<evidence type="ECO:0000313" key="3">
    <source>
        <dbReference type="Proteomes" id="UP000006039"/>
    </source>
</evidence>
<dbReference type="STRING" id="644352.J3NKU2"/>
<reference evidence="1" key="3">
    <citation type="submission" date="2010-09" db="EMBL/GenBank/DDBJ databases">
        <title>Annotation of Gaeumannomyces graminis var. tritici R3-111a-1.</title>
        <authorList>
            <consortium name="The Broad Institute Genome Sequencing Platform"/>
            <person name="Ma L.-J."/>
            <person name="Dead R."/>
            <person name="Young S.K."/>
            <person name="Zeng Q."/>
            <person name="Gargeya S."/>
            <person name="Fitzgerald M."/>
            <person name="Haas B."/>
            <person name="Abouelleil A."/>
            <person name="Alvarado L."/>
            <person name="Arachchi H.M."/>
            <person name="Berlin A."/>
            <person name="Brown A."/>
            <person name="Chapman S.B."/>
            <person name="Chen Z."/>
            <person name="Dunbar C."/>
            <person name="Freedman E."/>
            <person name="Gearin G."/>
            <person name="Gellesch M."/>
            <person name="Goldberg J."/>
            <person name="Griggs A."/>
            <person name="Gujja S."/>
            <person name="Heiman D."/>
            <person name="Howarth C."/>
            <person name="Larson L."/>
            <person name="Lui A."/>
            <person name="MacDonald P.J.P."/>
            <person name="Mehta T."/>
            <person name="Montmayeur A."/>
            <person name="Murphy C."/>
            <person name="Neiman D."/>
            <person name="Pearson M."/>
            <person name="Priest M."/>
            <person name="Roberts A."/>
            <person name="Saif S."/>
            <person name="Shea T."/>
            <person name="Shenoy N."/>
            <person name="Sisk P."/>
            <person name="Stolte C."/>
            <person name="Sykes S."/>
            <person name="Yandava C."/>
            <person name="Wortman J."/>
            <person name="Nusbaum C."/>
            <person name="Birren B."/>
        </authorList>
    </citation>
    <scope>NUCLEOTIDE SEQUENCE</scope>
    <source>
        <strain evidence="1">R3-111a-1</strain>
    </source>
</reference>
<dbReference type="HOGENOM" id="CLU_1758907_0_0_1"/>
<dbReference type="GeneID" id="20342341"/>
<gene>
    <name evidence="2" type="primary">20342341</name>
    <name evidence="1" type="ORF">GGTG_01883</name>
</gene>
<reference evidence="2" key="4">
    <citation type="journal article" date="2015" name="G3 (Bethesda)">
        <title>Genome sequences of three phytopathogenic species of the Magnaporthaceae family of fungi.</title>
        <authorList>
            <person name="Okagaki L.H."/>
            <person name="Nunes C.C."/>
            <person name="Sailsbery J."/>
            <person name="Clay B."/>
            <person name="Brown D."/>
            <person name="John T."/>
            <person name="Oh Y."/>
            <person name="Young N."/>
            <person name="Fitzgerald M."/>
            <person name="Haas B.J."/>
            <person name="Zeng Q."/>
            <person name="Young S."/>
            <person name="Adiconis X."/>
            <person name="Fan L."/>
            <person name="Levin J.Z."/>
            <person name="Mitchell T.K."/>
            <person name="Okubara P.A."/>
            <person name="Farman M.L."/>
            <person name="Kohn L.M."/>
            <person name="Birren B."/>
            <person name="Ma L.-J."/>
            <person name="Dean R.A."/>
        </authorList>
    </citation>
    <scope>NUCLEOTIDE SEQUENCE</scope>
    <source>
        <strain evidence="2">R3-111a-1</strain>
    </source>
</reference>
<proteinExistence type="predicted"/>
<evidence type="ECO:0000313" key="1">
    <source>
        <dbReference type="EMBL" id="EJT81909.1"/>
    </source>
</evidence>
<dbReference type="VEuPathDB" id="FungiDB:GGTG_01883"/>
<reference evidence="3" key="1">
    <citation type="submission" date="2010-07" db="EMBL/GenBank/DDBJ databases">
        <title>The genome sequence of Gaeumannomyces graminis var. tritici strain R3-111a-1.</title>
        <authorList>
            <consortium name="The Broad Institute Genome Sequencing Platform"/>
            <person name="Ma L.-J."/>
            <person name="Dead R."/>
            <person name="Young S."/>
            <person name="Zeng Q."/>
            <person name="Koehrsen M."/>
            <person name="Alvarado L."/>
            <person name="Berlin A."/>
            <person name="Chapman S.B."/>
            <person name="Chen Z."/>
            <person name="Freedman E."/>
            <person name="Gellesch M."/>
            <person name="Goldberg J."/>
            <person name="Griggs A."/>
            <person name="Gujja S."/>
            <person name="Heilman E.R."/>
            <person name="Heiman D."/>
            <person name="Hepburn T."/>
            <person name="Howarth C."/>
            <person name="Jen D."/>
            <person name="Larson L."/>
            <person name="Mehta T."/>
            <person name="Neiman D."/>
            <person name="Pearson M."/>
            <person name="Roberts A."/>
            <person name="Saif S."/>
            <person name="Shea T."/>
            <person name="Shenoy N."/>
            <person name="Sisk P."/>
            <person name="Stolte C."/>
            <person name="Sykes S."/>
            <person name="Walk T."/>
            <person name="White J."/>
            <person name="Yandava C."/>
            <person name="Haas B."/>
            <person name="Nusbaum C."/>
            <person name="Birren B."/>
        </authorList>
    </citation>
    <scope>NUCLEOTIDE SEQUENCE [LARGE SCALE GENOMIC DNA]</scope>
    <source>
        <strain evidence="3">R3-111a-1</strain>
    </source>
</reference>
<dbReference type="eggNOG" id="ENOG502S23J">
    <property type="taxonomic scope" value="Eukaryota"/>
</dbReference>
<dbReference type="EMBL" id="GL385395">
    <property type="protein sequence ID" value="EJT81909.1"/>
    <property type="molecule type" value="Genomic_DNA"/>
</dbReference>
<dbReference type="Proteomes" id="UP000006039">
    <property type="component" value="Unassembled WGS sequence"/>
</dbReference>
<reference evidence="1" key="2">
    <citation type="submission" date="2010-07" db="EMBL/GenBank/DDBJ databases">
        <authorList>
            <consortium name="The Broad Institute Genome Sequencing Platform"/>
            <consortium name="Broad Institute Genome Sequencing Center for Infectious Disease"/>
            <person name="Ma L.-J."/>
            <person name="Dead R."/>
            <person name="Young S."/>
            <person name="Zeng Q."/>
            <person name="Koehrsen M."/>
            <person name="Alvarado L."/>
            <person name="Berlin A."/>
            <person name="Chapman S.B."/>
            <person name="Chen Z."/>
            <person name="Freedman E."/>
            <person name="Gellesch M."/>
            <person name="Goldberg J."/>
            <person name="Griggs A."/>
            <person name="Gujja S."/>
            <person name="Heilman E.R."/>
            <person name="Heiman D."/>
            <person name="Hepburn T."/>
            <person name="Howarth C."/>
            <person name="Jen D."/>
            <person name="Larson L."/>
            <person name="Mehta T."/>
            <person name="Neiman D."/>
            <person name="Pearson M."/>
            <person name="Roberts A."/>
            <person name="Saif S."/>
            <person name="Shea T."/>
            <person name="Shenoy N."/>
            <person name="Sisk P."/>
            <person name="Stolte C."/>
            <person name="Sykes S."/>
            <person name="Walk T."/>
            <person name="White J."/>
            <person name="Yandava C."/>
            <person name="Haas B."/>
            <person name="Nusbaum C."/>
            <person name="Birren B."/>
        </authorList>
    </citation>
    <scope>NUCLEOTIDE SEQUENCE</scope>
    <source>
        <strain evidence="1">R3-111a-1</strain>
    </source>
</reference>
<accession>J3NKU2</accession>
<name>J3NKU2_GAET3</name>
<dbReference type="RefSeq" id="XP_009217918.1">
    <property type="nucleotide sequence ID" value="XM_009219654.1"/>
</dbReference>
<reference evidence="2" key="5">
    <citation type="submission" date="2018-04" db="UniProtKB">
        <authorList>
            <consortium name="EnsemblFungi"/>
        </authorList>
    </citation>
    <scope>IDENTIFICATION</scope>
    <source>
        <strain evidence="2">R3-111a-1</strain>
    </source>
</reference>
<sequence>MGEPGGRYARVVRRFERWADALRAVVERRDDEGGLVAGGGGGDDVAFVEVLDPAWRDECAALARKLGGWRRQLVGLAVRGGDGQAATSSLAVVLAACRELVHDMLAELDVMERIEREALRQETEWIEHMSRDDGSDDTLKAGAIWRVL</sequence>
<dbReference type="EnsemblFungi" id="EJT81909">
    <property type="protein sequence ID" value="EJT81909"/>
    <property type="gene ID" value="GGTG_01883"/>
</dbReference>
<dbReference type="AlphaFoldDB" id="J3NKU2"/>
<protein>
    <submittedName>
        <fullName evidence="1 2">Uncharacterized protein</fullName>
    </submittedName>
</protein>
<dbReference type="OrthoDB" id="5429993at2759"/>
<keyword evidence="3" id="KW-1185">Reference proteome</keyword>